<comment type="similarity">
    <text evidence="2">Belongs to the histone deacetylase family.</text>
</comment>
<evidence type="ECO:0000256" key="4">
    <source>
        <dbReference type="ARBA" id="ARBA00022627"/>
    </source>
</evidence>
<proteinExistence type="inferred from homology"/>
<sequence>MKGRRTSLASRTVWINNNASERYRFHDDHPFHPVRLELAEDLLRKSGALQDDRMIAQFSYAETERIIREIHRADYIDTVEQLSKEHPGFAAIREADRYGLDADGDTPYFPGMHEAAVAVAAGSIAAADAVMSGRADRALHLAGGLHHAFPDRASGFCVYNDAAAAISYLRKKYNARVLYIDTDVHHGDGVQWFFYTEPEVFTLSIHETGKFLFPGSGFPHERGDSSGYGACLNVSMEPYTEDESWLECFGQAVEQAARTFRPDIIVSQHGCDAHAFDPLAHIHCSMRIYREMPKIIHRLADRYANGKWVALGGGGYDHWRVVPRAWSLLWLEMNDHPLLANIDSELHGGQLPKAWPTISAKPTHSEPLPITWLDDLNSWTPMPRRAEITEKNKANLEIALQHIG</sequence>
<evidence type="ECO:0000313" key="7">
    <source>
        <dbReference type="Proteomes" id="UP000256869"/>
    </source>
</evidence>
<evidence type="ECO:0000313" key="6">
    <source>
        <dbReference type="EMBL" id="RED65877.1"/>
    </source>
</evidence>
<name>A0A3D9IWA9_9BACL</name>
<dbReference type="EMBL" id="QRDY01000001">
    <property type="protein sequence ID" value="RED65877.1"/>
    <property type="molecule type" value="Genomic_DNA"/>
</dbReference>
<comment type="caution">
    <text evidence="6">The sequence shown here is derived from an EMBL/GenBank/DDBJ whole genome shotgun (WGS) entry which is preliminary data.</text>
</comment>
<evidence type="ECO:0000256" key="3">
    <source>
        <dbReference type="ARBA" id="ARBA00020218"/>
    </source>
</evidence>
<keyword evidence="7" id="KW-1185">Reference proteome</keyword>
<dbReference type="RefSeq" id="WP_115990844.1">
    <property type="nucleotide sequence ID" value="NZ_QRDY01000001.1"/>
</dbReference>
<dbReference type="InterPro" id="IPR023696">
    <property type="entry name" value="Ureohydrolase_dom_sf"/>
</dbReference>
<organism evidence="6 7">
    <name type="scientific">Cohnella lupini</name>
    <dbReference type="NCBI Taxonomy" id="1294267"/>
    <lineage>
        <taxon>Bacteria</taxon>
        <taxon>Bacillati</taxon>
        <taxon>Bacillota</taxon>
        <taxon>Bacilli</taxon>
        <taxon>Bacillales</taxon>
        <taxon>Paenibacillaceae</taxon>
        <taxon>Cohnella</taxon>
    </lineage>
</organism>
<feature type="domain" description="Histone deacetylase" evidence="5">
    <location>
        <begin position="29"/>
        <end position="330"/>
    </location>
</feature>
<dbReference type="GO" id="GO:0004407">
    <property type="term" value="F:histone deacetylase activity"/>
    <property type="evidence" value="ECO:0007669"/>
    <property type="project" value="TreeGrafter"/>
</dbReference>
<dbReference type="PRINTS" id="PR01272">
    <property type="entry name" value="ACUCPROTEIN"/>
</dbReference>
<dbReference type="GO" id="GO:0040029">
    <property type="term" value="P:epigenetic regulation of gene expression"/>
    <property type="evidence" value="ECO:0007669"/>
    <property type="project" value="TreeGrafter"/>
</dbReference>
<dbReference type="PRINTS" id="PR01270">
    <property type="entry name" value="HDASUPER"/>
</dbReference>
<dbReference type="InterPro" id="IPR023801">
    <property type="entry name" value="His_deacetylse_dom"/>
</dbReference>
<dbReference type="PANTHER" id="PTHR10625">
    <property type="entry name" value="HISTONE DEACETYLASE HDAC1-RELATED"/>
    <property type="match status" value="1"/>
</dbReference>
<dbReference type="InterPro" id="IPR037138">
    <property type="entry name" value="His_deacetylse_dom_sf"/>
</dbReference>
<dbReference type="Pfam" id="PF00850">
    <property type="entry name" value="Hist_deacetyl"/>
    <property type="match status" value="1"/>
</dbReference>
<dbReference type="CDD" id="cd09994">
    <property type="entry name" value="HDAC_AcuC_like"/>
    <property type="match status" value="1"/>
</dbReference>
<comment type="pathway">
    <text evidence="1">Ketone degradation; acetoin degradation.</text>
</comment>
<evidence type="ECO:0000256" key="1">
    <source>
        <dbReference type="ARBA" id="ARBA00005101"/>
    </source>
</evidence>
<protein>
    <recommendedName>
        <fullName evidence="3">Acetoin utilization protein AcuC</fullName>
    </recommendedName>
</protein>
<reference evidence="6 7" key="1">
    <citation type="submission" date="2018-07" db="EMBL/GenBank/DDBJ databases">
        <title>Genomic Encyclopedia of Type Strains, Phase III (KMG-III): the genomes of soil and plant-associated and newly described type strains.</title>
        <authorList>
            <person name="Whitman W."/>
        </authorList>
    </citation>
    <scope>NUCLEOTIDE SEQUENCE [LARGE SCALE GENOMIC DNA]</scope>
    <source>
        <strain evidence="6 7">CECT 8236</strain>
    </source>
</reference>
<dbReference type="GO" id="GO:0045150">
    <property type="term" value="P:acetoin catabolic process"/>
    <property type="evidence" value="ECO:0007669"/>
    <property type="project" value="UniProtKB-UniPathway"/>
</dbReference>
<dbReference type="AlphaFoldDB" id="A0A3D9IWA9"/>
<dbReference type="Proteomes" id="UP000256869">
    <property type="component" value="Unassembled WGS sequence"/>
</dbReference>
<dbReference type="PANTHER" id="PTHR10625:SF10">
    <property type="entry name" value="HISTONE DEACETYLASE HDAC1"/>
    <property type="match status" value="1"/>
</dbReference>
<keyword evidence="4" id="KW-0006">Acetoin catabolism</keyword>
<evidence type="ECO:0000256" key="2">
    <source>
        <dbReference type="ARBA" id="ARBA00005947"/>
    </source>
</evidence>
<dbReference type="InterPro" id="IPR000286">
    <property type="entry name" value="HDACs"/>
</dbReference>
<dbReference type="OrthoDB" id="9808367at2"/>
<dbReference type="Gene3D" id="3.40.800.20">
    <property type="entry name" value="Histone deacetylase domain"/>
    <property type="match status" value="1"/>
</dbReference>
<dbReference type="UniPathway" id="UPA00040"/>
<accession>A0A3D9IWA9</accession>
<dbReference type="InterPro" id="IPR003085">
    <property type="entry name" value="AcuC"/>
</dbReference>
<evidence type="ECO:0000259" key="5">
    <source>
        <dbReference type="Pfam" id="PF00850"/>
    </source>
</evidence>
<gene>
    <name evidence="6" type="ORF">DFP95_101373</name>
</gene>
<dbReference type="SUPFAM" id="SSF52768">
    <property type="entry name" value="Arginase/deacetylase"/>
    <property type="match status" value="1"/>
</dbReference>